<keyword evidence="6 16" id="KW-0679">Respiratory chain</keyword>
<feature type="transmembrane region" description="Helical" evidence="17">
    <location>
        <begin position="195"/>
        <end position="221"/>
    </location>
</feature>
<dbReference type="InterPro" id="IPR023615">
    <property type="entry name" value="Cyt_c_Oxase_su1_BS"/>
</dbReference>
<dbReference type="AlphaFoldDB" id="A0A178IJ63"/>
<dbReference type="Gene3D" id="1.10.287.70">
    <property type="match status" value="1"/>
</dbReference>
<keyword evidence="5 16" id="KW-0349">Heme</keyword>
<feature type="transmembrane region" description="Helical" evidence="17">
    <location>
        <begin position="502"/>
        <end position="524"/>
    </location>
</feature>
<dbReference type="STRING" id="1184151.AW736_14445"/>
<dbReference type="NCBIfam" id="TIGR02891">
    <property type="entry name" value="CtaD_CoxA"/>
    <property type="match status" value="1"/>
</dbReference>
<evidence type="ECO:0000256" key="7">
    <source>
        <dbReference type="ARBA" id="ARBA00022692"/>
    </source>
</evidence>
<comment type="pathway">
    <text evidence="2 17">Energy metabolism; oxidative phosphorylation.</text>
</comment>
<dbReference type="InterPro" id="IPR014241">
    <property type="entry name" value="Cyt_c_oxidase_su1_bac"/>
</dbReference>
<gene>
    <name evidence="20" type="ORF">AW736_14445</name>
</gene>
<proteinExistence type="inferred from homology"/>
<dbReference type="OrthoDB" id="9759913at2"/>
<accession>A0A178IJ63</accession>
<feature type="transmembrane region" description="Helical" evidence="17">
    <location>
        <begin position="280"/>
        <end position="304"/>
    </location>
</feature>
<evidence type="ECO:0000256" key="9">
    <source>
        <dbReference type="ARBA" id="ARBA00022967"/>
    </source>
</evidence>
<comment type="function">
    <text evidence="17">Cytochrome c oxidase is the component of the respiratory chain that catalyzes the reduction of oxygen to water. Subunits 1-3 form the functional core of the enzyme complex. CO I is the catalytic subunit of the enzyme. Electrons originating in cytochrome c are transferred via the copper A center of subunit 2 and heme A of subunit 1 to the bimetallic center formed by heme A3 and copper B.</text>
</comment>
<dbReference type="Pfam" id="PF00115">
    <property type="entry name" value="COX1"/>
    <property type="match status" value="1"/>
</dbReference>
<dbReference type="Gene3D" id="1.20.210.10">
    <property type="entry name" value="Cytochrome c oxidase-like, subunit I domain"/>
    <property type="match status" value="1"/>
</dbReference>
<keyword evidence="3 16" id="KW-0813">Transport</keyword>
<dbReference type="EMBL" id="LRRQ01000103">
    <property type="protein sequence ID" value="OAM89156.1"/>
    <property type="molecule type" value="Genomic_DNA"/>
</dbReference>
<evidence type="ECO:0000256" key="4">
    <source>
        <dbReference type="ARBA" id="ARBA00022475"/>
    </source>
</evidence>
<dbReference type="InterPro" id="IPR036927">
    <property type="entry name" value="Cyt_c_oxase-like_su1_sf"/>
</dbReference>
<reference evidence="20 21" key="1">
    <citation type="submission" date="2016-01" db="EMBL/GenBank/DDBJ databases">
        <title>High potential of lignocellulose degradation of a new Verrucomicrobia species.</title>
        <authorList>
            <person name="Wang Y."/>
            <person name="Shi Y."/>
            <person name="Qiu Z."/>
            <person name="Liu S."/>
            <person name="Yang H."/>
        </authorList>
    </citation>
    <scope>NUCLEOTIDE SEQUENCE [LARGE SCALE GENOMIC DNA]</scope>
    <source>
        <strain evidence="20 21">TSB47</strain>
    </source>
</reference>
<evidence type="ECO:0000256" key="6">
    <source>
        <dbReference type="ARBA" id="ARBA00022660"/>
    </source>
</evidence>
<dbReference type="GO" id="GO:0022904">
    <property type="term" value="P:respiratory electron transport chain"/>
    <property type="evidence" value="ECO:0007669"/>
    <property type="project" value="TreeGrafter"/>
</dbReference>
<dbReference type="InterPro" id="IPR023616">
    <property type="entry name" value="Cyt_c_oxase-like_su1_dom"/>
</dbReference>
<feature type="transmembrane region" description="Helical" evidence="17">
    <location>
        <begin position="316"/>
        <end position="337"/>
    </location>
</feature>
<sequence length="673" mass="73981">MDTTATPAPLPRPAAPPSPGYSPRAHPDYARTAERRPWFFTRPTAGTGLVSWLTTVDHKRIGILYGISALFFFLVGGVEALLIRIQLAVPNNTFLTHAAYNELFTMHATTMIFLAVMPLSTAAFNYIMPLQIGARDVAFPRLNGFAFWLFLAGAIVLNVGWFVRSGAPDVGWFGYAPLTSAAYSNQFRTDISTDLWIVGLQILGASSVIGSLNFIVTIINLRAPGMTMMRLPVFTWMTLITAFLIILSFPAITIALVELMMDRGFGANFFEVSNGGLPILWQHLFWIFGHPEVYILILPAMGIISEILPCFSRKPLFGYPIVVFSGACIGLLGFGVWSHHMFTTGMGTLATAAFSLATMAIAVPTGVKIFNWIGTLWGGHLMMRTPMMFALGFVWMFMIGGFSGIMHSAAPADSQQQDSYFVVAHFHYVLIGGSIFALLAGIHYWFPLVTGRLVDEFWGKLSFWVIFTGFNVTFFPMHFLGLNGMPRRTAVYDGNMGWNTPNFISTVGAFVLGIGIAIYFAALIRSYRKGPRVNRDPWDARTLEWSVASCPPPDYNFAVTPRVQARDAFWHEKRNTGHLPAHARQPAPAAEHAPGQTQTAHASHDVHGHGIHMPSQSWFPIVTALGILIGGLFMANHNYIGAIGGALLLFAGATLWAFEGPGGYHVFPEESNK</sequence>
<comment type="caution">
    <text evidence="20">The sequence shown here is derived from an EMBL/GenBank/DDBJ whole genome shotgun (WGS) entry which is preliminary data.</text>
</comment>
<dbReference type="PRINTS" id="PR01165">
    <property type="entry name" value="CYCOXIDASEI"/>
</dbReference>
<feature type="region of interest" description="Disordered" evidence="18">
    <location>
        <begin position="1"/>
        <end position="27"/>
    </location>
</feature>
<feature type="transmembrane region" description="Helical" evidence="17">
    <location>
        <begin position="426"/>
        <end position="449"/>
    </location>
</feature>
<feature type="transmembrane region" description="Helical" evidence="17">
    <location>
        <begin position="388"/>
        <end position="406"/>
    </location>
</feature>
<feature type="domain" description="Cytochrome oxidase subunit I profile" evidence="19">
    <location>
        <begin position="52"/>
        <end position="564"/>
    </location>
</feature>
<evidence type="ECO:0000256" key="10">
    <source>
        <dbReference type="ARBA" id="ARBA00022982"/>
    </source>
</evidence>
<dbReference type="GO" id="GO:0020037">
    <property type="term" value="F:heme binding"/>
    <property type="evidence" value="ECO:0007669"/>
    <property type="project" value="InterPro"/>
</dbReference>
<evidence type="ECO:0000256" key="15">
    <source>
        <dbReference type="ARBA" id="ARBA00047816"/>
    </source>
</evidence>
<evidence type="ECO:0000256" key="12">
    <source>
        <dbReference type="ARBA" id="ARBA00023004"/>
    </source>
</evidence>
<name>A0A178IJ63_9BACT</name>
<dbReference type="GO" id="GO:0015990">
    <property type="term" value="P:electron transport coupled proton transport"/>
    <property type="evidence" value="ECO:0007669"/>
    <property type="project" value="InterPro"/>
</dbReference>
<feature type="transmembrane region" description="Helical" evidence="17">
    <location>
        <begin position="617"/>
        <end position="633"/>
    </location>
</feature>
<dbReference type="EC" id="7.1.1.9" evidence="17"/>
<feature type="transmembrane region" description="Helical" evidence="17">
    <location>
        <begin position="103"/>
        <end position="124"/>
    </location>
</feature>
<dbReference type="PROSITE" id="PS50855">
    <property type="entry name" value="COX1"/>
    <property type="match status" value="1"/>
</dbReference>
<organism evidence="20 21">
    <name type="scientific">Termitidicoccus mucosus</name>
    <dbReference type="NCBI Taxonomy" id="1184151"/>
    <lineage>
        <taxon>Bacteria</taxon>
        <taxon>Pseudomonadati</taxon>
        <taxon>Verrucomicrobiota</taxon>
        <taxon>Opitutia</taxon>
        <taxon>Opitutales</taxon>
        <taxon>Opitutaceae</taxon>
        <taxon>Termitidicoccus</taxon>
    </lineage>
</organism>
<dbReference type="GO" id="GO:0004129">
    <property type="term" value="F:cytochrome-c oxidase activity"/>
    <property type="evidence" value="ECO:0007669"/>
    <property type="project" value="UniProtKB-EC"/>
</dbReference>
<feature type="transmembrane region" description="Helical" evidence="17">
    <location>
        <begin position="145"/>
        <end position="163"/>
    </location>
</feature>
<dbReference type="GO" id="GO:0006119">
    <property type="term" value="P:oxidative phosphorylation"/>
    <property type="evidence" value="ECO:0007669"/>
    <property type="project" value="UniProtKB-UniPathway"/>
</dbReference>
<evidence type="ECO:0000256" key="16">
    <source>
        <dbReference type="RuleBase" id="RU000370"/>
    </source>
</evidence>
<evidence type="ECO:0000256" key="18">
    <source>
        <dbReference type="SAM" id="MobiDB-lite"/>
    </source>
</evidence>
<dbReference type="PANTHER" id="PTHR10422">
    <property type="entry name" value="CYTOCHROME C OXIDASE SUBUNIT 1"/>
    <property type="match status" value="1"/>
</dbReference>
<evidence type="ECO:0000313" key="20">
    <source>
        <dbReference type="EMBL" id="OAM89156.1"/>
    </source>
</evidence>
<evidence type="ECO:0000256" key="5">
    <source>
        <dbReference type="ARBA" id="ARBA00022617"/>
    </source>
</evidence>
<evidence type="ECO:0000256" key="1">
    <source>
        <dbReference type="ARBA" id="ARBA00004651"/>
    </source>
</evidence>
<keyword evidence="4 17" id="KW-1003">Cell membrane</keyword>
<dbReference type="GO" id="GO:0046872">
    <property type="term" value="F:metal ion binding"/>
    <property type="evidence" value="ECO:0007669"/>
    <property type="project" value="UniProtKB-KW"/>
</dbReference>
<dbReference type="GO" id="GO:0005886">
    <property type="term" value="C:plasma membrane"/>
    <property type="evidence" value="ECO:0007669"/>
    <property type="project" value="UniProtKB-SubCell"/>
</dbReference>
<keyword evidence="9" id="KW-1278">Translocase</keyword>
<evidence type="ECO:0000256" key="14">
    <source>
        <dbReference type="ARBA" id="ARBA00023136"/>
    </source>
</evidence>
<dbReference type="PROSITE" id="PS00077">
    <property type="entry name" value="COX1_CUB"/>
    <property type="match status" value="1"/>
</dbReference>
<dbReference type="UniPathway" id="UPA00705"/>
<comment type="subcellular location">
    <subcellularLocation>
        <location evidence="1 17">Cell membrane</location>
        <topology evidence="1 17">Multi-pass membrane protein</topology>
    </subcellularLocation>
</comment>
<dbReference type="RefSeq" id="WP_068770884.1">
    <property type="nucleotide sequence ID" value="NZ_CP109796.1"/>
</dbReference>
<dbReference type="Proteomes" id="UP000078486">
    <property type="component" value="Unassembled WGS sequence"/>
</dbReference>
<evidence type="ECO:0000313" key="21">
    <source>
        <dbReference type="Proteomes" id="UP000078486"/>
    </source>
</evidence>
<feature type="transmembrane region" description="Helical" evidence="17">
    <location>
        <begin position="233"/>
        <end position="260"/>
    </location>
</feature>
<feature type="transmembrane region" description="Helical" evidence="17">
    <location>
        <begin position="349"/>
        <end position="367"/>
    </location>
</feature>
<dbReference type="SUPFAM" id="SSF81442">
    <property type="entry name" value="Cytochrome c oxidase subunit I-like"/>
    <property type="match status" value="1"/>
</dbReference>
<feature type="transmembrane region" description="Helical" evidence="17">
    <location>
        <begin position="639"/>
        <end position="658"/>
    </location>
</feature>
<keyword evidence="8 17" id="KW-0479">Metal-binding</keyword>
<evidence type="ECO:0000256" key="3">
    <source>
        <dbReference type="ARBA" id="ARBA00022448"/>
    </source>
</evidence>
<dbReference type="PANTHER" id="PTHR10422:SF18">
    <property type="entry name" value="CYTOCHROME C OXIDASE SUBUNIT 1"/>
    <property type="match status" value="1"/>
</dbReference>
<evidence type="ECO:0000256" key="17">
    <source>
        <dbReference type="RuleBase" id="RU363061"/>
    </source>
</evidence>
<keyword evidence="13 17" id="KW-0186">Copper</keyword>
<keyword evidence="12 17" id="KW-0408">Iron</keyword>
<keyword evidence="21" id="KW-1185">Reference proteome</keyword>
<evidence type="ECO:0000256" key="8">
    <source>
        <dbReference type="ARBA" id="ARBA00022723"/>
    </source>
</evidence>
<evidence type="ECO:0000256" key="2">
    <source>
        <dbReference type="ARBA" id="ARBA00004673"/>
    </source>
</evidence>
<keyword evidence="11 17" id="KW-1133">Transmembrane helix</keyword>
<evidence type="ECO:0000259" key="19">
    <source>
        <dbReference type="PROSITE" id="PS50855"/>
    </source>
</evidence>
<evidence type="ECO:0000256" key="11">
    <source>
        <dbReference type="ARBA" id="ARBA00022989"/>
    </source>
</evidence>
<dbReference type="InterPro" id="IPR000883">
    <property type="entry name" value="Cyt_C_Oxase_1"/>
</dbReference>
<feature type="transmembrane region" description="Helical" evidence="17">
    <location>
        <begin position="461"/>
        <end position="482"/>
    </location>
</feature>
<keyword evidence="10 16" id="KW-0249">Electron transport</keyword>
<feature type="compositionally biased region" description="Pro residues" evidence="18">
    <location>
        <begin position="8"/>
        <end position="20"/>
    </location>
</feature>
<feature type="region of interest" description="Disordered" evidence="18">
    <location>
        <begin position="579"/>
        <end position="607"/>
    </location>
</feature>
<keyword evidence="7 16" id="KW-0812">Transmembrane</keyword>
<comment type="catalytic activity">
    <reaction evidence="15 17">
        <text>4 Fe(II)-[cytochrome c] + O2 + 8 H(+)(in) = 4 Fe(III)-[cytochrome c] + 2 H2O + 4 H(+)(out)</text>
        <dbReference type="Rhea" id="RHEA:11436"/>
        <dbReference type="Rhea" id="RHEA-COMP:10350"/>
        <dbReference type="Rhea" id="RHEA-COMP:14399"/>
        <dbReference type="ChEBI" id="CHEBI:15377"/>
        <dbReference type="ChEBI" id="CHEBI:15378"/>
        <dbReference type="ChEBI" id="CHEBI:15379"/>
        <dbReference type="ChEBI" id="CHEBI:29033"/>
        <dbReference type="ChEBI" id="CHEBI:29034"/>
        <dbReference type="EC" id="7.1.1.9"/>
    </reaction>
</comment>
<feature type="transmembrane region" description="Helical" evidence="17">
    <location>
        <begin position="63"/>
        <end position="83"/>
    </location>
</feature>
<dbReference type="FunFam" id="1.20.210.10:FF:000006">
    <property type="entry name" value="Cytochrome c oxidase subunit 1"/>
    <property type="match status" value="1"/>
</dbReference>
<evidence type="ECO:0000256" key="13">
    <source>
        <dbReference type="ARBA" id="ARBA00023008"/>
    </source>
</evidence>
<keyword evidence="14 17" id="KW-0472">Membrane</keyword>
<protein>
    <recommendedName>
        <fullName evidence="17">Cytochrome c oxidase subunit 1</fullName>
        <ecNumber evidence="17">7.1.1.9</ecNumber>
    </recommendedName>
</protein>
<dbReference type="CDD" id="cd01662">
    <property type="entry name" value="Ubiquinol_Oxidase_I"/>
    <property type="match status" value="1"/>
</dbReference>
<comment type="similarity">
    <text evidence="16">Belongs to the heme-copper respiratory oxidase family.</text>
</comment>